<evidence type="ECO:0000313" key="2">
    <source>
        <dbReference type="Proteomes" id="UP000217790"/>
    </source>
</evidence>
<keyword evidence="2" id="KW-1185">Reference proteome</keyword>
<accession>A0A2H3CXR2</accession>
<reference evidence="2" key="1">
    <citation type="journal article" date="2017" name="Nat. Ecol. Evol.">
        <title>Genome expansion and lineage-specific genetic innovations in the forest pathogenic fungi Armillaria.</title>
        <authorList>
            <person name="Sipos G."/>
            <person name="Prasanna A.N."/>
            <person name="Walter M.C."/>
            <person name="O'Connor E."/>
            <person name="Balint B."/>
            <person name="Krizsan K."/>
            <person name="Kiss B."/>
            <person name="Hess J."/>
            <person name="Varga T."/>
            <person name="Slot J."/>
            <person name="Riley R."/>
            <person name="Boka B."/>
            <person name="Rigling D."/>
            <person name="Barry K."/>
            <person name="Lee J."/>
            <person name="Mihaltcheva S."/>
            <person name="LaButti K."/>
            <person name="Lipzen A."/>
            <person name="Waldron R."/>
            <person name="Moloney N.M."/>
            <person name="Sperisen C."/>
            <person name="Kredics L."/>
            <person name="Vagvoelgyi C."/>
            <person name="Patrignani A."/>
            <person name="Fitzpatrick D."/>
            <person name="Nagy I."/>
            <person name="Doyle S."/>
            <person name="Anderson J.B."/>
            <person name="Grigoriev I.V."/>
            <person name="Gueldener U."/>
            <person name="Muensterkoetter M."/>
            <person name="Nagy L.G."/>
        </authorList>
    </citation>
    <scope>NUCLEOTIDE SEQUENCE [LARGE SCALE GENOMIC DNA]</scope>
    <source>
        <strain evidence="2">Ar21-2</strain>
    </source>
</reference>
<organism evidence="1 2">
    <name type="scientific">Armillaria gallica</name>
    <name type="common">Bulbous honey fungus</name>
    <name type="synonym">Armillaria bulbosa</name>
    <dbReference type="NCBI Taxonomy" id="47427"/>
    <lineage>
        <taxon>Eukaryota</taxon>
        <taxon>Fungi</taxon>
        <taxon>Dikarya</taxon>
        <taxon>Basidiomycota</taxon>
        <taxon>Agaricomycotina</taxon>
        <taxon>Agaricomycetes</taxon>
        <taxon>Agaricomycetidae</taxon>
        <taxon>Agaricales</taxon>
        <taxon>Marasmiineae</taxon>
        <taxon>Physalacriaceae</taxon>
        <taxon>Armillaria</taxon>
    </lineage>
</organism>
<dbReference type="EMBL" id="KZ293676">
    <property type="protein sequence ID" value="PBK87821.1"/>
    <property type="molecule type" value="Genomic_DNA"/>
</dbReference>
<name>A0A2H3CXR2_ARMGA</name>
<dbReference type="InParanoid" id="A0A2H3CXR2"/>
<sequence>MVRTSKKVYIDHGHGIGGVASVVNERQREADNVAEDTKVHKEVSVGPLAMAVGDENDARTKTSIQLPGMRTQTSSVQLVVEQGLENRHIPFGYPTALQNQPIYPSLAALVPYLRIVPPASSDDTVRLAEASTRGGNASYMGGVAIDLVESE</sequence>
<proteinExistence type="predicted"/>
<dbReference type="AlphaFoldDB" id="A0A2H3CXR2"/>
<protein>
    <submittedName>
        <fullName evidence="1">Uncharacterized protein</fullName>
    </submittedName>
</protein>
<evidence type="ECO:0000313" key="1">
    <source>
        <dbReference type="EMBL" id="PBK87821.1"/>
    </source>
</evidence>
<dbReference type="Proteomes" id="UP000217790">
    <property type="component" value="Unassembled WGS sequence"/>
</dbReference>
<gene>
    <name evidence="1" type="ORF">ARMGADRAFT_1034435</name>
</gene>